<protein>
    <submittedName>
        <fullName evidence="2">FkbM family methyltransferase</fullName>
    </submittedName>
</protein>
<dbReference type="InterPro" id="IPR029063">
    <property type="entry name" value="SAM-dependent_MTases_sf"/>
</dbReference>
<dbReference type="Pfam" id="PF05050">
    <property type="entry name" value="Methyltransf_21"/>
    <property type="match status" value="1"/>
</dbReference>
<dbReference type="Gene3D" id="3.40.50.150">
    <property type="entry name" value="Vaccinia Virus protein VP39"/>
    <property type="match status" value="1"/>
</dbReference>
<keyword evidence="2" id="KW-0614">Plasmid</keyword>
<evidence type="ECO:0000313" key="3">
    <source>
        <dbReference type="Proteomes" id="UP000308530"/>
    </source>
</evidence>
<dbReference type="GO" id="GO:0008168">
    <property type="term" value="F:methyltransferase activity"/>
    <property type="evidence" value="ECO:0007669"/>
    <property type="project" value="UniProtKB-KW"/>
</dbReference>
<dbReference type="SUPFAM" id="SSF53335">
    <property type="entry name" value="S-adenosyl-L-methionine-dependent methyltransferases"/>
    <property type="match status" value="1"/>
</dbReference>
<dbReference type="InterPro" id="IPR006342">
    <property type="entry name" value="FkbM_mtfrase"/>
</dbReference>
<reference evidence="2 3" key="1">
    <citation type="submission" date="2020-06" db="EMBL/GenBank/DDBJ databases">
        <title>Genome sequence of Rhizobium sp strain ADMK78.</title>
        <authorList>
            <person name="Rahi P."/>
        </authorList>
    </citation>
    <scope>NUCLEOTIDE SEQUENCE [LARGE SCALE GENOMIC DNA]</scope>
    <source>
        <strain evidence="2 3">ADMK78</strain>
        <plasmid evidence="2 3">pPRADMK78_01</plasmid>
    </source>
</reference>
<dbReference type="EMBL" id="CP058351">
    <property type="protein sequence ID" value="QLF71703.1"/>
    <property type="molecule type" value="Genomic_DNA"/>
</dbReference>
<geneLocation type="plasmid" evidence="2 3">
    <name>pPRADMK78_01</name>
</geneLocation>
<sequence length="387" mass="44005">MFVSHAQNFEDVILWRALKHVENGFYIDIGAQDPVNDSVSRGFYEKGWRGIHADASPFYADKIRLDRPDELVIQAAIGTGQGKLNFFEIADTGLSTGDARIADMYRKAGKVLREVEVEILPLSSILEMAGDRQIHWMKIDVEGMEASVIKSWGEAKARPWILVVEATEPNAQTPSHEPWEQILLGYGYIYCYFDGLSRFYVNETQSRLIKYFGPGPNVFDQFMLPSHSGFVDPTPRREMELFYRAEISSISAQLLHEKELVRSFQESTSWKVTAPLRKAGHIGHRIRENAAAWTSFELRSSGRDAARWLLTHLMLWVRQRPRLARTALNALSLFPYLQRRVVLAAQARGMALSIQTASGKGDVLWHLDVDPEIVTKLESLGKKQQEK</sequence>
<keyword evidence="3" id="KW-1185">Reference proteome</keyword>
<feature type="domain" description="Methyltransferase FkbM" evidence="1">
    <location>
        <begin position="28"/>
        <end position="190"/>
    </location>
</feature>
<keyword evidence="2" id="KW-0489">Methyltransferase</keyword>
<proteinExistence type="predicted"/>
<evidence type="ECO:0000313" key="2">
    <source>
        <dbReference type="EMBL" id="QLF71703.1"/>
    </source>
</evidence>
<keyword evidence="2" id="KW-0808">Transferase</keyword>
<dbReference type="NCBIfam" id="TIGR01444">
    <property type="entry name" value="fkbM_fam"/>
    <property type="match status" value="1"/>
</dbReference>
<accession>A0ABX6QT16</accession>
<dbReference type="GO" id="GO:0032259">
    <property type="term" value="P:methylation"/>
    <property type="evidence" value="ECO:0007669"/>
    <property type="project" value="UniProtKB-KW"/>
</dbReference>
<dbReference type="RefSeq" id="WP_138289697.1">
    <property type="nucleotide sequence ID" value="NZ_CP058351.1"/>
</dbReference>
<organism evidence="2 3">
    <name type="scientific">Peteryoungia desertarenae</name>
    <dbReference type="NCBI Taxonomy" id="1813451"/>
    <lineage>
        <taxon>Bacteria</taxon>
        <taxon>Pseudomonadati</taxon>
        <taxon>Pseudomonadota</taxon>
        <taxon>Alphaproteobacteria</taxon>
        <taxon>Hyphomicrobiales</taxon>
        <taxon>Rhizobiaceae</taxon>
        <taxon>Peteryoungia</taxon>
    </lineage>
</organism>
<evidence type="ECO:0000259" key="1">
    <source>
        <dbReference type="Pfam" id="PF05050"/>
    </source>
</evidence>
<dbReference type="Proteomes" id="UP000308530">
    <property type="component" value="Plasmid pPRADMK78_01"/>
</dbReference>
<name>A0ABX6QT16_9HYPH</name>
<gene>
    <name evidence="2" type="ORF">FE840_018890</name>
</gene>